<dbReference type="InterPro" id="IPR043129">
    <property type="entry name" value="ATPase_NBD"/>
</dbReference>
<dbReference type="PANTHER" id="PTHR14187">
    <property type="entry name" value="ALPHA KINASE/ELONGATION FACTOR 2 KINASE"/>
    <property type="match status" value="1"/>
</dbReference>
<evidence type="ECO:0000313" key="2">
    <source>
        <dbReference type="EMBL" id="KAF4446399.1"/>
    </source>
</evidence>
<evidence type="ECO:0008006" key="4">
    <source>
        <dbReference type="Google" id="ProtNLM"/>
    </source>
</evidence>
<dbReference type="SUPFAM" id="SSF53067">
    <property type="entry name" value="Actin-like ATPase domain"/>
    <property type="match status" value="2"/>
</dbReference>
<dbReference type="CDD" id="cd10170">
    <property type="entry name" value="ASKHA_NBD_HSP70"/>
    <property type="match status" value="1"/>
</dbReference>
<accession>A0A8H4NPR0</accession>
<name>A0A8H4NPR0_9HYPO</name>
<proteinExistence type="predicted"/>
<keyword evidence="3" id="KW-1185">Reference proteome</keyword>
<evidence type="ECO:0000313" key="3">
    <source>
        <dbReference type="Proteomes" id="UP000605986"/>
    </source>
</evidence>
<organism evidence="2 3">
    <name type="scientific">Fusarium austroafricanum</name>
    <dbReference type="NCBI Taxonomy" id="2364996"/>
    <lineage>
        <taxon>Eukaryota</taxon>
        <taxon>Fungi</taxon>
        <taxon>Dikarya</taxon>
        <taxon>Ascomycota</taxon>
        <taxon>Pezizomycotina</taxon>
        <taxon>Sordariomycetes</taxon>
        <taxon>Hypocreomycetidae</taxon>
        <taxon>Hypocreales</taxon>
        <taxon>Nectriaceae</taxon>
        <taxon>Fusarium</taxon>
        <taxon>Fusarium concolor species complex</taxon>
    </lineage>
</organism>
<dbReference type="Proteomes" id="UP000605986">
    <property type="component" value="Unassembled WGS sequence"/>
</dbReference>
<feature type="compositionally biased region" description="Acidic residues" evidence="1">
    <location>
        <begin position="582"/>
        <end position="599"/>
    </location>
</feature>
<protein>
    <recommendedName>
        <fullName evidence="4">Actin-like ATPase domain-containing protein</fullName>
    </recommendedName>
</protein>
<dbReference type="PANTHER" id="PTHR14187:SF5">
    <property type="entry name" value="HEAT SHOCK 70 KDA PROTEIN 12A"/>
    <property type="match status" value="1"/>
</dbReference>
<feature type="region of interest" description="Disordered" evidence="1">
    <location>
        <begin position="561"/>
        <end position="599"/>
    </location>
</feature>
<dbReference type="EMBL" id="JAADJG010000461">
    <property type="protein sequence ID" value="KAF4446399.1"/>
    <property type="molecule type" value="Genomic_DNA"/>
</dbReference>
<gene>
    <name evidence="2" type="ORF">F53441_9967</name>
</gene>
<sequence>MAAAEGENPPVLVIGIDFGTTYSGIAWLRSGRKNQVKFVTDWKKRNLYQGDKQKVPSAIFYHYMNDENAAWGFTTPREDGNVLRWFKLLLVDEKDLPEHVRHSSQLKTARALMIKANKTPVQILGDYLQKVWKHSRETIVKAEGKRMMKISQVNVVVTLPAIWPHYVRSRMTEALGHAGLLDVTHDRETMLNFISEPEAAALTCLEENSDRPDVGVGDHFMVCDAGGGTVDIITYKVEKLHPLTVSESVKGDGGLCGAIFLDERFLELLKESIPHDIQRKLQKHGLHKIMDNDWEVGIKSEVCKASNSWPVQLPYNGVVNNNIYPPQFSINGSRSLSENKSIKSAFVILVGGFGRSPYLYECLQEAVGSKIDVLQEGGPGPWTAVLRGAVLHGQARSRLTDAITVVVDSRISRHSYGTLVNIIPFDPNEHNQKDRMWCEAQQEFLAVEQTEWFVKIGDSISAYDPQFHSYWQDLTSPGQSIQIDIVTSDTPTAPNRKDSSVKPLCVITSSELPEWNSLPVYTNKDGQVFHRVSYELGMISDGTSLDFSVYYKNKKIATGSVPFDSTNENDSDDVEAAPAETVGDDSDSDFVDDEGQESD</sequence>
<evidence type="ECO:0000256" key="1">
    <source>
        <dbReference type="SAM" id="MobiDB-lite"/>
    </source>
</evidence>
<reference evidence="2" key="1">
    <citation type="submission" date="2020-01" db="EMBL/GenBank/DDBJ databases">
        <title>Identification and distribution of gene clusters putatively required for synthesis of sphingolipid metabolism inhibitors in phylogenetically diverse species of the filamentous fungus Fusarium.</title>
        <authorList>
            <person name="Kim H.-S."/>
            <person name="Busman M."/>
            <person name="Brown D.W."/>
            <person name="Divon H."/>
            <person name="Uhlig S."/>
            <person name="Proctor R.H."/>
        </authorList>
    </citation>
    <scope>NUCLEOTIDE SEQUENCE</scope>
    <source>
        <strain evidence="2">NRRL 53441</strain>
    </source>
</reference>
<comment type="caution">
    <text evidence="2">The sequence shown here is derived from an EMBL/GenBank/DDBJ whole genome shotgun (WGS) entry which is preliminary data.</text>
</comment>
<dbReference type="OrthoDB" id="2963168at2759"/>
<dbReference type="Gene3D" id="3.30.420.40">
    <property type="match status" value="1"/>
</dbReference>
<dbReference type="AlphaFoldDB" id="A0A8H4NPR0"/>